<dbReference type="AlphaFoldDB" id="A0A183HHI0"/>
<accession>A0A183HHI0</accession>
<proteinExistence type="predicted"/>
<dbReference type="WBParaSite" id="OFLC_0000694101-mRNA-1">
    <property type="protein sequence ID" value="OFLC_0000694101-mRNA-1"/>
    <property type="gene ID" value="OFLC_0000694101"/>
</dbReference>
<protein>
    <submittedName>
        <fullName evidence="1">MSP domain-containing protein</fullName>
    </submittedName>
</protein>
<dbReference type="STRING" id="387005.A0A183HHI0"/>
<name>A0A183HHI0_9BILA</name>
<organism evidence="1">
    <name type="scientific">Onchocerca flexuosa</name>
    <dbReference type="NCBI Taxonomy" id="387005"/>
    <lineage>
        <taxon>Eukaryota</taxon>
        <taxon>Metazoa</taxon>
        <taxon>Ecdysozoa</taxon>
        <taxon>Nematoda</taxon>
        <taxon>Chromadorea</taxon>
        <taxon>Rhabditida</taxon>
        <taxon>Spirurina</taxon>
        <taxon>Spiruromorpha</taxon>
        <taxon>Filarioidea</taxon>
        <taxon>Onchocercidae</taxon>
        <taxon>Onchocerca</taxon>
    </lineage>
</organism>
<sequence>LQTINDVPTTASIDISIRWKFPYHPPEQELELENLEKNAKKSIVELPQEVNDSDLRNNFISNKERITMEKIDRKTSELGKIMQKYHENESETKLLNKENKEQSSVVNDESSVMNEYSKTDNHFHSNSKGSIDKMKPKVFDIVDDTEKGNNDKLDILQNHSINMVCLAFFTS</sequence>
<reference evidence="1" key="1">
    <citation type="submission" date="2016-06" db="UniProtKB">
        <authorList>
            <consortium name="WormBaseParasite"/>
        </authorList>
    </citation>
    <scope>IDENTIFICATION</scope>
</reference>
<evidence type="ECO:0000313" key="1">
    <source>
        <dbReference type="WBParaSite" id="OFLC_0000694101-mRNA-1"/>
    </source>
</evidence>